<evidence type="ECO:0000313" key="3">
    <source>
        <dbReference type="Proteomes" id="UP000641853"/>
    </source>
</evidence>
<dbReference type="EMBL" id="JACBAG010001712">
    <property type="protein sequence ID" value="KAF7183607.1"/>
    <property type="molecule type" value="Genomic_DNA"/>
</dbReference>
<reference evidence="2" key="1">
    <citation type="submission" date="2020-06" db="EMBL/GenBank/DDBJ databases">
        <title>Draft genome sequences of strains closely related to Aspergillus parafelis and Aspergillus hiratsukae.</title>
        <authorList>
            <person name="Dos Santos R.A.C."/>
            <person name="Rivero-Menendez O."/>
            <person name="Steenwyk J.L."/>
            <person name="Mead M.E."/>
            <person name="Goldman G.H."/>
            <person name="Alastruey-Izquierdo A."/>
            <person name="Rokas A."/>
        </authorList>
    </citation>
    <scope>NUCLEOTIDE SEQUENCE</scope>
    <source>
        <strain evidence="2">CNM-CM7691</strain>
    </source>
</reference>
<dbReference type="AlphaFoldDB" id="A0A8H6R4I4"/>
<evidence type="ECO:0000313" key="2">
    <source>
        <dbReference type="EMBL" id="KAF7183607.1"/>
    </source>
</evidence>
<comment type="caution">
    <text evidence="2">The sequence shown here is derived from an EMBL/GenBank/DDBJ whole genome shotgun (WGS) entry which is preliminary data.</text>
</comment>
<organism evidence="2 3">
    <name type="scientific">Aspergillus felis</name>
    <dbReference type="NCBI Taxonomy" id="1287682"/>
    <lineage>
        <taxon>Eukaryota</taxon>
        <taxon>Fungi</taxon>
        <taxon>Dikarya</taxon>
        <taxon>Ascomycota</taxon>
        <taxon>Pezizomycotina</taxon>
        <taxon>Eurotiomycetes</taxon>
        <taxon>Eurotiomycetidae</taxon>
        <taxon>Eurotiales</taxon>
        <taxon>Aspergillaceae</taxon>
        <taxon>Aspergillus</taxon>
        <taxon>Aspergillus subgen. Fumigati</taxon>
    </lineage>
</organism>
<name>A0A8H6R4I4_9EURO</name>
<gene>
    <name evidence="2" type="ORF">CNMCM7691_003886</name>
</gene>
<protein>
    <submittedName>
        <fullName evidence="2">Uncharacterized protein</fullName>
    </submittedName>
</protein>
<dbReference type="Proteomes" id="UP000641853">
    <property type="component" value="Unassembled WGS sequence"/>
</dbReference>
<proteinExistence type="predicted"/>
<feature type="region of interest" description="Disordered" evidence="1">
    <location>
        <begin position="51"/>
        <end position="81"/>
    </location>
</feature>
<keyword evidence="3" id="KW-1185">Reference proteome</keyword>
<evidence type="ECO:0000256" key="1">
    <source>
        <dbReference type="SAM" id="MobiDB-lite"/>
    </source>
</evidence>
<accession>A0A8H6R4I4</accession>
<feature type="compositionally biased region" description="Low complexity" evidence="1">
    <location>
        <begin position="58"/>
        <end position="81"/>
    </location>
</feature>
<sequence>MAEVQQSWDSYNDHGLEILRDETDIESISESESVYSATESDKNFIAVDDYIAPEEPDPSYSPSGDSESSSSQSSVDENYSSTIGEASEVNLLAERHQWIRGELKKQVLIQCWVDDTRVQSLLELLHVLHT</sequence>